<sequence>MKKSLAGPSTGGGTLGTGTTPVEARKSKARISSVPPPPPNPTENWRETDARFHAEVAEDKKNFALGKKRTLASASHNDLRSAANANVAGAVAIVAVDLTVVIESQSAPSLAGIVHVRPFDPNVLPEEPSPDYSKYIQCPHCGRKFEPLQASRHIPQCKEYYFNMDDKIKFQRSKSMSK</sequence>
<gene>
    <name evidence="2" type="ORF">Fcan01_05086</name>
</gene>
<dbReference type="InterPro" id="IPR026319">
    <property type="entry name" value="ZC2HC1A/B-like"/>
</dbReference>
<evidence type="ECO:0000313" key="3">
    <source>
        <dbReference type="Proteomes" id="UP000198287"/>
    </source>
</evidence>
<organism evidence="2 3">
    <name type="scientific">Folsomia candida</name>
    <name type="common">Springtail</name>
    <dbReference type="NCBI Taxonomy" id="158441"/>
    <lineage>
        <taxon>Eukaryota</taxon>
        <taxon>Metazoa</taxon>
        <taxon>Ecdysozoa</taxon>
        <taxon>Arthropoda</taxon>
        <taxon>Hexapoda</taxon>
        <taxon>Collembola</taxon>
        <taxon>Entomobryomorpha</taxon>
        <taxon>Isotomoidea</taxon>
        <taxon>Isotomidae</taxon>
        <taxon>Proisotominae</taxon>
        <taxon>Folsomia</taxon>
    </lineage>
</organism>
<keyword evidence="3" id="KW-1185">Reference proteome</keyword>
<dbReference type="OrthoDB" id="10255185at2759"/>
<protein>
    <submittedName>
        <fullName evidence="2">Zinc finger C2HC domain-containing protein 1C</fullName>
    </submittedName>
</protein>
<dbReference type="Proteomes" id="UP000198287">
    <property type="component" value="Unassembled WGS sequence"/>
</dbReference>
<dbReference type="EMBL" id="LNIX01000002">
    <property type="protein sequence ID" value="OXA61188.1"/>
    <property type="molecule type" value="Genomic_DNA"/>
</dbReference>
<comment type="caution">
    <text evidence="2">The sequence shown here is derived from an EMBL/GenBank/DDBJ whole genome shotgun (WGS) entry which is preliminary data.</text>
</comment>
<reference evidence="2 3" key="1">
    <citation type="submission" date="2015-12" db="EMBL/GenBank/DDBJ databases">
        <title>The genome of Folsomia candida.</title>
        <authorList>
            <person name="Faddeeva A."/>
            <person name="Derks M.F."/>
            <person name="Anvar Y."/>
            <person name="Smit S."/>
            <person name="Van Straalen N."/>
            <person name="Roelofs D."/>
        </authorList>
    </citation>
    <scope>NUCLEOTIDE SEQUENCE [LARGE SCALE GENOMIC DNA]</scope>
    <source>
        <strain evidence="2 3">VU population</strain>
        <tissue evidence="2">Whole body</tissue>
    </source>
</reference>
<evidence type="ECO:0000313" key="2">
    <source>
        <dbReference type="EMBL" id="OXA61188.1"/>
    </source>
</evidence>
<proteinExistence type="predicted"/>
<dbReference type="PANTHER" id="PTHR13555">
    <property type="entry name" value="C2H2 ZINC FINGER CGI-62-RELATED"/>
    <property type="match status" value="1"/>
</dbReference>
<evidence type="ECO:0000256" key="1">
    <source>
        <dbReference type="SAM" id="MobiDB-lite"/>
    </source>
</evidence>
<accession>A0A226EVF7</accession>
<dbReference type="AlphaFoldDB" id="A0A226EVF7"/>
<name>A0A226EVF7_FOLCA</name>
<feature type="region of interest" description="Disordered" evidence="1">
    <location>
        <begin position="1"/>
        <end position="46"/>
    </location>
</feature>
<dbReference type="Pfam" id="PF13913">
    <property type="entry name" value="zf-C2HC_2"/>
    <property type="match status" value="1"/>
</dbReference>
<dbReference type="Gene3D" id="3.30.160.60">
    <property type="entry name" value="Classic Zinc Finger"/>
    <property type="match status" value="1"/>
</dbReference>